<dbReference type="InterPro" id="IPR050490">
    <property type="entry name" value="Bact_solute-bd_prot1"/>
</dbReference>
<dbReference type="PANTHER" id="PTHR43649">
    <property type="entry name" value="ARABINOSE-BINDING PROTEIN-RELATED"/>
    <property type="match status" value="1"/>
</dbReference>
<organism evidence="5 6">
    <name type="scientific">Yinghuangia soli</name>
    <dbReference type="NCBI Taxonomy" id="2908204"/>
    <lineage>
        <taxon>Bacteria</taxon>
        <taxon>Bacillati</taxon>
        <taxon>Actinomycetota</taxon>
        <taxon>Actinomycetes</taxon>
        <taxon>Kitasatosporales</taxon>
        <taxon>Streptomycetaceae</taxon>
        <taxon>Yinghuangia</taxon>
    </lineage>
</organism>
<dbReference type="Gene3D" id="3.40.190.10">
    <property type="entry name" value="Periplasmic binding protein-like II"/>
    <property type="match status" value="2"/>
</dbReference>
<feature type="region of interest" description="Disordered" evidence="3">
    <location>
        <begin position="249"/>
        <end position="275"/>
    </location>
</feature>
<dbReference type="InterPro" id="IPR006059">
    <property type="entry name" value="SBP"/>
</dbReference>
<name>A0AA41U1H4_9ACTN</name>
<keyword evidence="4" id="KW-0732">Signal</keyword>
<keyword evidence="6" id="KW-1185">Reference proteome</keyword>
<sequence>MRPGARRRLALAGAALLLLATTATTAACTPDGGGRSVTVLGTWTGAEAAAFEDVVAPFERRTGIDVRYEGTRDVDAVLAARVEDGTPPDLAALSSPGDLIRYARNGRLVALDGIPGLAESDKAYAADWVTLGRVDDVRVAVVVKAALKSLVWYDPKTLAAHNLRPPRTWQELTASAAKLAEQGVAPWCLGLASSSASGWPGTDWIEDIVLARSGPEVYDRWTDGRLPWTAPEIRAAWQTWGELLGIGRAGGGDGPGTGAGAGAGSGAGTGSGTGSGNAAMSALLTRYDQAGAGLVADPPRCGLEHQASFAAAWYEGAPNKPLPGVDFSFAPFPVFTDSQGAARPGPEVREVAGDVMAMFDDTDEARELIAYLAGTEAQTLWVREGAMSPNRGVPVDAYPSHPVAQALGRALAEAEAIRFDASDRMPAPMRGAFHRAVLAYIADPSDLDAILADLDQARIAAYP</sequence>
<proteinExistence type="inferred from homology"/>
<gene>
    <name evidence="5" type="ORF">LZ495_02730</name>
</gene>
<dbReference type="SUPFAM" id="SSF53850">
    <property type="entry name" value="Periplasmic binding protein-like II"/>
    <property type="match status" value="1"/>
</dbReference>
<dbReference type="PROSITE" id="PS51257">
    <property type="entry name" value="PROKAR_LIPOPROTEIN"/>
    <property type="match status" value="1"/>
</dbReference>
<feature type="signal peptide" evidence="4">
    <location>
        <begin position="1"/>
        <end position="26"/>
    </location>
</feature>
<dbReference type="Proteomes" id="UP001165378">
    <property type="component" value="Unassembled WGS sequence"/>
</dbReference>
<dbReference type="RefSeq" id="WP_235050195.1">
    <property type="nucleotide sequence ID" value="NZ_JAKFHA010000001.1"/>
</dbReference>
<comment type="similarity">
    <text evidence="1">Belongs to the bacterial solute-binding protein 1 family.</text>
</comment>
<evidence type="ECO:0000313" key="5">
    <source>
        <dbReference type="EMBL" id="MCF2526139.1"/>
    </source>
</evidence>
<protein>
    <submittedName>
        <fullName evidence="5">ABC transporter substrate-binding protein</fullName>
    </submittedName>
</protein>
<evidence type="ECO:0000313" key="6">
    <source>
        <dbReference type="Proteomes" id="UP001165378"/>
    </source>
</evidence>
<accession>A0AA41U1H4</accession>
<dbReference type="PANTHER" id="PTHR43649:SF29">
    <property type="entry name" value="OSMOPROTECTIVE COMPOUNDS-BINDING PROTEIN GGTB"/>
    <property type="match status" value="1"/>
</dbReference>
<dbReference type="EMBL" id="JAKFHA010000001">
    <property type="protein sequence ID" value="MCF2526139.1"/>
    <property type="molecule type" value="Genomic_DNA"/>
</dbReference>
<evidence type="ECO:0000256" key="3">
    <source>
        <dbReference type="SAM" id="MobiDB-lite"/>
    </source>
</evidence>
<evidence type="ECO:0000256" key="2">
    <source>
        <dbReference type="ARBA" id="ARBA00022448"/>
    </source>
</evidence>
<dbReference type="AlphaFoldDB" id="A0AA41U1H4"/>
<evidence type="ECO:0000256" key="4">
    <source>
        <dbReference type="SAM" id="SignalP"/>
    </source>
</evidence>
<dbReference type="Pfam" id="PF01547">
    <property type="entry name" value="SBP_bac_1"/>
    <property type="match status" value="1"/>
</dbReference>
<reference evidence="5" key="1">
    <citation type="submission" date="2022-01" db="EMBL/GenBank/DDBJ databases">
        <title>Genome-Based Taxonomic Classification of the Phylum Actinobacteria.</title>
        <authorList>
            <person name="Gao Y."/>
        </authorList>
    </citation>
    <scope>NUCLEOTIDE SEQUENCE</scope>
    <source>
        <strain evidence="5">KLBMP 8922</strain>
    </source>
</reference>
<evidence type="ECO:0000256" key="1">
    <source>
        <dbReference type="ARBA" id="ARBA00008520"/>
    </source>
</evidence>
<keyword evidence="2" id="KW-0813">Transport</keyword>
<feature type="chain" id="PRO_5041437302" evidence="4">
    <location>
        <begin position="27"/>
        <end position="463"/>
    </location>
</feature>
<comment type="caution">
    <text evidence="5">The sequence shown here is derived from an EMBL/GenBank/DDBJ whole genome shotgun (WGS) entry which is preliminary data.</text>
</comment>